<dbReference type="PANTHER" id="PTHR43047:SF72">
    <property type="entry name" value="OSMOSENSING HISTIDINE PROTEIN KINASE SLN1"/>
    <property type="match status" value="1"/>
</dbReference>
<feature type="compositionally biased region" description="Basic and acidic residues" evidence="5">
    <location>
        <begin position="85"/>
        <end position="104"/>
    </location>
</feature>
<evidence type="ECO:0000256" key="2">
    <source>
        <dbReference type="ARBA" id="ARBA00012438"/>
    </source>
</evidence>
<dbReference type="AlphaFoldDB" id="X1KW33"/>
<dbReference type="GO" id="GO:0000155">
    <property type="term" value="F:phosphorelay sensor kinase activity"/>
    <property type="evidence" value="ECO:0007669"/>
    <property type="project" value="TreeGrafter"/>
</dbReference>
<feature type="compositionally biased region" description="Basic residues" evidence="5">
    <location>
        <begin position="105"/>
        <end position="125"/>
    </location>
</feature>
<gene>
    <name evidence="7" type="ORF">S06H3_03831</name>
</gene>
<dbReference type="PANTHER" id="PTHR43047">
    <property type="entry name" value="TWO-COMPONENT HISTIDINE PROTEIN KINASE"/>
    <property type="match status" value="1"/>
</dbReference>
<dbReference type="InterPro" id="IPR036890">
    <property type="entry name" value="HATPase_C_sf"/>
</dbReference>
<evidence type="ECO:0000256" key="3">
    <source>
        <dbReference type="ARBA" id="ARBA00022679"/>
    </source>
</evidence>
<organism evidence="7">
    <name type="scientific">marine sediment metagenome</name>
    <dbReference type="NCBI Taxonomy" id="412755"/>
    <lineage>
        <taxon>unclassified sequences</taxon>
        <taxon>metagenomes</taxon>
        <taxon>ecological metagenomes</taxon>
    </lineage>
</organism>
<dbReference type="GO" id="GO:0009927">
    <property type="term" value="F:histidine phosphotransfer kinase activity"/>
    <property type="evidence" value="ECO:0007669"/>
    <property type="project" value="TreeGrafter"/>
</dbReference>
<protein>
    <recommendedName>
        <fullName evidence="2">histidine kinase</fullName>
        <ecNumber evidence="2">2.7.13.3</ecNumber>
    </recommendedName>
</protein>
<evidence type="ECO:0000313" key="7">
    <source>
        <dbReference type="EMBL" id="GAH94374.1"/>
    </source>
</evidence>
<evidence type="ECO:0000256" key="4">
    <source>
        <dbReference type="ARBA" id="ARBA00022777"/>
    </source>
</evidence>
<dbReference type="InterPro" id="IPR005467">
    <property type="entry name" value="His_kinase_dom"/>
</dbReference>
<dbReference type="Gene3D" id="3.30.565.10">
    <property type="entry name" value="Histidine kinase-like ATPase, C-terminal domain"/>
    <property type="match status" value="1"/>
</dbReference>
<evidence type="ECO:0000259" key="6">
    <source>
        <dbReference type="PROSITE" id="PS50109"/>
    </source>
</evidence>
<keyword evidence="4" id="KW-0418">Kinase</keyword>
<dbReference type="Pfam" id="PF02518">
    <property type="entry name" value="HATPase_c"/>
    <property type="match status" value="1"/>
</dbReference>
<comment type="catalytic activity">
    <reaction evidence="1">
        <text>ATP + protein L-histidine = ADP + protein N-phospho-L-histidine.</text>
        <dbReference type="EC" id="2.7.13.3"/>
    </reaction>
</comment>
<sequence>QGTGLGLSLCQSIINTHNGEITCENVPGQGTKFKILLPAATAKDAKGAKNVTAEPQKAQKKEKDTENATAKDAKGAKNVTAEPQKAQKKEKDTENATAKDAKGAKERKRHRECNRKGRKKWIEKR</sequence>
<dbReference type="GO" id="GO:0005886">
    <property type="term" value="C:plasma membrane"/>
    <property type="evidence" value="ECO:0007669"/>
    <property type="project" value="TreeGrafter"/>
</dbReference>
<name>X1KW33_9ZZZZ</name>
<keyword evidence="3" id="KW-0808">Transferase</keyword>
<dbReference type="EMBL" id="BARV01001292">
    <property type="protein sequence ID" value="GAH94374.1"/>
    <property type="molecule type" value="Genomic_DNA"/>
</dbReference>
<comment type="caution">
    <text evidence="7">The sequence shown here is derived from an EMBL/GenBank/DDBJ whole genome shotgun (WGS) entry which is preliminary data.</text>
</comment>
<feature type="domain" description="Histidine kinase" evidence="6">
    <location>
        <begin position="1"/>
        <end position="41"/>
    </location>
</feature>
<evidence type="ECO:0000256" key="1">
    <source>
        <dbReference type="ARBA" id="ARBA00000085"/>
    </source>
</evidence>
<dbReference type="SUPFAM" id="SSF55874">
    <property type="entry name" value="ATPase domain of HSP90 chaperone/DNA topoisomerase II/histidine kinase"/>
    <property type="match status" value="1"/>
</dbReference>
<proteinExistence type="predicted"/>
<accession>X1KW33</accession>
<dbReference type="EC" id="2.7.13.3" evidence="2"/>
<dbReference type="InterPro" id="IPR003594">
    <property type="entry name" value="HATPase_dom"/>
</dbReference>
<feature type="non-terminal residue" evidence="7">
    <location>
        <position position="1"/>
    </location>
</feature>
<feature type="region of interest" description="Disordered" evidence="5">
    <location>
        <begin position="42"/>
        <end position="125"/>
    </location>
</feature>
<evidence type="ECO:0000256" key="5">
    <source>
        <dbReference type="SAM" id="MobiDB-lite"/>
    </source>
</evidence>
<dbReference type="PROSITE" id="PS50109">
    <property type="entry name" value="HIS_KIN"/>
    <property type="match status" value="1"/>
</dbReference>
<dbReference type="PRINTS" id="PR00344">
    <property type="entry name" value="BCTRLSENSOR"/>
</dbReference>
<dbReference type="InterPro" id="IPR004358">
    <property type="entry name" value="Sig_transdc_His_kin-like_C"/>
</dbReference>
<reference evidence="7" key="1">
    <citation type="journal article" date="2014" name="Front. Microbiol.">
        <title>High frequency of phylogenetically diverse reductive dehalogenase-homologous genes in deep subseafloor sedimentary metagenomes.</title>
        <authorList>
            <person name="Kawai M."/>
            <person name="Futagami T."/>
            <person name="Toyoda A."/>
            <person name="Takaki Y."/>
            <person name="Nishi S."/>
            <person name="Hori S."/>
            <person name="Arai W."/>
            <person name="Tsubouchi T."/>
            <person name="Morono Y."/>
            <person name="Uchiyama I."/>
            <person name="Ito T."/>
            <person name="Fujiyama A."/>
            <person name="Inagaki F."/>
            <person name="Takami H."/>
        </authorList>
    </citation>
    <scope>NUCLEOTIDE SEQUENCE</scope>
    <source>
        <strain evidence="7">Expedition CK06-06</strain>
    </source>
</reference>
<feature type="compositionally biased region" description="Basic and acidic residues" evidence="5">
    <location>
        <begin position="57"/>
        <end position="75"/>
    </location>
</feature>